<dbReference type="Gene3D" id="1.10.10.10">
    <property type="entry name" value="Winged helix-like DNA-binding domain superfamily/Winged helix DNA-binding domain"/>
    <property type="match status" value="1"/>
</dbReference>
<dbReference type="InterPro" id="IPR000847">
    <property type="entry name" value="LysR_HTH_N"/>
</dbReference>
<dbReference type="RefSeq" id="WP_014243164.1">
    <property type="nucleotide sequence ID" value="NC_016620.1"/>
</dbReference>
<gene>
    <name evidence="6" type="ordered locus">BMS_0463</name>
</gene>
<accession>E1X436</accession>
<dbReference type="InterPro" id="IPR036390">
    <property type="entry name" value="WH_DNA-bd_sf"/>
</dbReference>
<dbReference type="Pfam" id="PF03466">
    <property type="entry name" value="LysR_substrate"/>
    <property type="match status" value="1"/>
</dbReference>
<dbReference type="EMBL" id="FQ312005">
    <property type="protein sequence ID" value="CBW25376.1"/>
    <property type="molecule type" value="Genomic_DNA"/>
</dbReference>
<evidence type="ECO:0000313" key="7">
    <source>
        <dbReference type="Proteomes" id="UP000008963"/>
    </source>
</evidence>
<dbReference type="Gene3D" id="3.40.190.290">
    <property type="match status" value="1"/>
</dbReference>
<name>E1X436_HALMS</name>
<dbReference type="InterPro" id="IPR005119">
    <property type="entry name" value="LysR_subst-bd"/>
</dbReference>
<dbReference type="KEGG" id="bmx:BMS_0463"/>
<dbReference type="Proteomes" id="UP000008963">
    <property type="component" value="Chromosome"/>
</dbReference>
<organism evidence="6 7">
    <name type="scientific">Halobacteriovorax marinus (strain ATCC BAA-682 / DSM 15412 / SJ)</name>
    <name type="common">Bacteriovorax marinus</name>
    <dbReference type="NCBI Taxonomy" id="862908"/>
    <lineage>
        <taxon>Bacteria</taxon>
        <taxon>Pseudomonadati</taxon>
        <taxon>Bdellovibrionota</taxon>
        <taxon>Bacteriovoracia</taxon>
        <taxon>Bacteriovoracales</taxon>
        <taxon>Halobacteriovoraceae</taxon>
        <taxon>Halobacteriovorax</taxon>
    </lineage>
</organism>
<dbReference type="AlphaFoldDB" id="E1X436"/>
<dbReference type="GO" id="GO:0003700">
    <property type="term" value="F:DNA-binding transcription factor activity"/>
    <property type="evidence" value="ECO:0007669"/>
    <property type="project" value="InterPro"/>
</dbReference>
<dbReference type="STRING" id="862908.BMS_0463"/>
<dbReference type="PANTHER" id="PTHR30537">
    <property type="entry name" value="HTH-TYPE TRANSCRIPTIONAL REGULATOR"/>
    <property type="match status" value="1"/>
</dbReference>
<keyword evidence="7" id="KW-1185">Reference proteome</keyword>
<keyword evidence="4" id="KW-0804">Transcription</keyword>
<dbReference type="InterPro" id="IPR036388">
    <property type="entry name" value="WH-like_DNA-bd_sf"/>
</dbReference>
<dbReference type="PRINTS" id="PR00039">
    <property type="entry name" value="HTHLYSR"/>
</dbReference>
<reference evidence="7" key="1">
    <citation type="journal article" date="2013" name="ISME J.">
        <title>A small predatory core genome in the divergent marine Bacteriovorax marinus SJ and the terrestrial Bdellovibrio bacteriovorus.</title>
        <authorList>
            <person name="Crossman L.C."/>
            <person name="Chen H."/>
            <person name="Cerdeno-Tarraga A.M."/>
            <person name="Brooks K."/>
            <person name="Quail M.A."/>
            <person name="Pineiro S.A."/>
            <person name="Hobley L."/>
            <person name="Sockett R.E."/>
            <person name="Bentley S.D."/>
            <person name="Parkhill J."/>
            <person name="Williams H.N."/>
            <person name="Stine O.C."/>
        </authorList>
    </citation>
    <scope>NUCLEOTIDE SEQUENCE [LARGE SCALE GENOMIC DNA]</scope>
    <source>
        <strain evidence="7">ATCC BAA-682 / DSM 15412 / SJ</strain>
    </source>
</reference>
<dbReference type="SUPFAM" id="SSF46785">
    <property type="entry name" value="Winged helix' DNA-binding domain"/>
    <property type="match status" value="1"/>
</dbReference>
<dbReference type="HOGENOM" id="CLU_039613_16_1_7"/>
<evidence type="ECO:0000259" key="5">
    <source>
        <dbReference type="PROSITE" id="PS50931"/>
    </source>
</evidence>
<evidence type="ECO:0000256" key="4">
    <source>
        <dbReference type="ARBA" id="ARBA00023163"/>
    </source>
</evidence>
<dbReference type="InterPro" id="IPR058163">
    <property type="entry name" value="LysR-type_TF_proteobact-type"/>
</dbReference>
<proteinExistence type="inferred from homology"/>
<evidence type="ECO:0000256" key="1">
    <source>
        <dbReference type="ARBA" id="ARBA00009437"/>
    </source>
</evidence>
<dbReference type="OrthoDB" id="5291872at2"/>
<comment type="similarity">
    <text evidence="1">Belongs to the LysR transcriptional regulatory family.</text>
</comment>
<dbReference type="FunFam" id="1.10.10.10:FF:000001">
    <property type="entry name" value="LysR family transcriptional regulator"/>
    <property type="match status" value="1"/>
</dbReference>
<dbReference type="eggNOG" id="COG0583">
    <property type="taxonomic scope" value="Bacteria"/>
</dbReference>
<dbReference type="Pfam" id="PF00126">
    <property type="entry name" value="HTH_1"/>
    <property type="match status" value="1"/>
</dbReference>
<dbReference type="PATRIC" id="fig|862908.3.peg.442"/>
<protein>
    <submittedName>
        <fullName evidence="6">LysR-family transcriptional regulator</fullName>
    </submittedName>
</protein>
<dbReference type="GO" id="GO:0003677">
    <property type="term" value="F:DNA binding"/>
    <property type="evidence" value="ECO:0007669"/>
    <property type="project" value="UniProtKB-KW"/>
</dbReference>
<keyword evidence="2" id="KW-0805">Transcription regulation</keyword>
<dbReference type="PANTHER" id="PTHR30537:SF5">
    <property type="entry name" value="HTH-TYPE TRANSCRIPTIONAL ACTIVATOR TTDR-RELATED"/>
    <property type="match status" value="1"/>
</dbReference>
<dbReference type="PROSITE" id="PS50931">
    <property type="entry name" value="HTH_LYSR"/>
    <property type="match status" value="1"/>
</dbReference>
<evidence type="ECO:0000256" key="3">
    <source>
        <dbReference type="ARBA" id="ARBA00023125"/>
    </source>
</evidence>
<dbReference type="SUPFAM" id="SSF53850">
    <property type="entry name" value="Periplasmic binding protein-like II"/>
    <property type="match status" value="1"/>
</dbReference>
<evidence type="ECO:0000313" key="6">
    <source>
        <dbReference type="EMBL" id="CBW25376.1"/>
    </source>
</evidence>
<keyword evidence="3" id="KW-0238">DNA-binding</keyword>
<feature type="domain" description="HTH lysR-type" evidence="5">
    <location>
        <begin position="1"/>
        <end position="61"/>
    </location>
</feature>
<sequence>MNKDQLDGLVALKLVAENKSFKKAAEILNISTPAISRIISNLERRMGVILLTRTTRNVNPTEAGITFLNKAGPAIDEIIDAQSSVRTLGNEPSGLLRINAPVIFYQHYLKDYVREFLKKYPKVQLEIFSDDQAVDIFSQGFDAGIRVDDIIAKDLIALKLFGPIDFITVASPKYIKEFGSPSHPKELLDHNCILLRFGSGTSVYDKWEFEDKKKEFTVRVNGNLILNNSEHIRQAALSHSGIIYIEKGSVINDLERGKLKVVLEEYKTQSTGFYLYYPHKIHISPALRAFINFFKTELK</sequence>
<evidence type="ECO:0000256" key="2">
    <source>
        <dbReference type="ARBA" id="ARBA00023015"/>
    </source>
</evidence>